<dbReference type="GeneID" id="76607732"/>
<dbReference type="AlphaFoldDB" id="A0A143HLB1"/>
<name>A0A143HLB1_MICTH</name>
<dbReference type="Proteomes" id="UP000076077">
    <property type="component" value="Chromosome"/>
</dbReference>
<protein>
    <submittedName>
        <fullName evidence="1">Uncharacterized protein</fullName>
    </submittedName>
</protein>
<reference evidence="2" key="1">
    <citation type="submission" date="2016-03" db="EMBL/GenBank/DDBJ databases">
        <authorList>
            <person name="Lee Y.-S."/>
            <person name="Choi Y.-L."/>
        </authorList>
    </citation>
    <scope>NUCLEOTIDE SEQUENCE [LARGE SCALE GENOMIC DNA]</scope>
    <source>
        <strain evidence="2">DAU221</strain>
    </source>
</reference>
<evidence type="ECO:0000313" key="2">
    <source>
        <dbReference type="Proteomes" id="UP000076077"/>
    </source>
</evidence>
<organism evidence="1 2">
    <name type="scientific">Microbulbifer thermotolerans</name>
    <dbReference type="NCBI Taxonomy" id="252514"/>
    <lineage>
        <taxon>Bacteria</taxon>
        <taxon>Pseudomonadati</taxon>
        <taxon>Pseudomonadota</taxon>
        <taxon>Gammaproteobacteria</taxon>
        <taxon>Cellvibrionales</taxon>
        <taxon>Microbulbiferaceae</taxon>
        <taxon>Microbulbifer</taxon>
    </lineage>
</organism>
<accession>A0A143HLB1</accession>
<dbReference type="RefSeq" id="WP_067152782.1">
    <property type="nucleotide sequence ID" value="NZ_CP014864.1"/>
</dbReference>
<evidence type="ECO:0000313" key="1">
    <source>
        <dbReference type="EMBL" id="AMX02307.1"/>
    </source>
</evidence>
<dbReference type="KEGG" id="mthd:A3224_06670"/>
<sequence>MGIKQYFFLLFIFASMDAFPAERKVEFELYGFSELYFTPIVFRFFSDGSFYGSESDVERRFRKCAEPENYQSCIVTDTPFLKFAVPKGGLEIDFRWEFEGYYFQVVGYSSTEDLYLIESRLSDSLKEVFRTKNSSFALRKVLFLYSGEKGLISVSKYFYHDEKIDVENWIVRKNQD</sequence>
<keyword evidence="2" id="KW-1185">Reference proteome</keyword>
<proteinExistence type="predicted"/>
<gene>
    <name evidence="1" type="ORF">A3224_06670</name>
</gene>
<dbReference type="EMBL" id="CP014864">
    <property type="protein sequence ID" value="AMX02307.1"/>
    <property type="molecule type" value="Genomic_DNA"/>
</dbReference>